<dbReference type="AlphaFoldDB" id="A0A382N762"/>
<gene>
    <name evidence="1" type="ORF">METZ01_LOCUS308225</name>
</gene>
<feature type="non-terminal residue" evidence="1">
    <location>
        <position position="1"/>
    </location>
</feature>
<proteinExistence type="predicted"/>
<organism evidence="1">
    <name type="scientific">marine metagenome</name>
    <dbReference type="NCBI Taxonomy" id="408172"/>
    <lineage>
        <taxon>unclassified sequences</taxon>
        <taxon>metagenomes</taxon>
        <taxon>ecological metagenomes</taxon>
    </lineage>
</organism>
<evidence type="ECO:0000313" key="1">
    <source>
        <dbReference type="EMBL" id="SVC55371.1"/>
    </source>
</evidence>
<protein>
    <submittedName>
        <fullName evidence="1">Uncharacterized protein</fullName>
    </submittedName>
</protein>
<reference evidence="1" key="1">
    <citation type="submission" date="2018-05" db="EMBL/GenBank/DDBJ databases">
        <authorList>
            <person name="Lanie J.A."/>
            <person name="Ng W.-L."/>
            <person name="Kazmierczak K.M."/>
            <person name="Andrzejewski T.M."/>
            <person name="Davidsen T.M."/>
            <person name="Wayne K.J."/>
            <person name="Tettelin H."/>
            <person name="Glass J.I."/>
            <person name="Rusch D."/>
            <person name="Podicherti R."/>
            <person name="Tsui H.-C.T."/>
            <person name="Winkler M.E."/>
        </authorList>
    </citation>
    <scope>NUCLEOTIDE SEQUENCE</scope>
</reference>
<accession>A0A382N762</accession>
<feature type="non-terminal residue" evidence="1">
    <location>
        <position position="189"/>
    </location>
</feature>
<dbReference type="EMBL" id="UINC01097562">
    <property type="protein sequence ID" value="SVC55371.1"/>
    <property type="molecule type" value="Genomic_DNA"/>
</dbReference>
<sequence>MDANLFKIRLLSKQVRVLTNEHGVRKILFLLISRIVRVTLVMVSLPIVPLLRISNRIYPVKLVNIRSKEIGHFVADTEYYLRRTSLKANPVFLLGYFGKFISNKQWAKMVKRHFLVNGCFRYLAVANRLFSGAEKYEFELLDGEGGFRGQFGIVPHTIPQIRFLDDENKGGWEYLDSCGIREKDKYICL</sequence>
<name>A0A382N762_9ZZZZ</name>